<dbReference type="GO" id="GO:0016020">
    <property type="term" value="C:membrane"/>
    <property type="evidence" value="ECO:0007669"/>
    <property type="project" value="UniProtKB-SubCell"/>
</dbReference>
<keyword evidence="7" id="KW-0812">Transmembrane</keyword>
<dbReference type="AlphaFoldDB" id="A0AAV1IGQ0"/>
<evidence type="ECO:0000256" key="7">
    <source>
        <dbReference type="SAM" id="Phobius"/>
    </source>
</evidence>
<dbReference type="SUPFAM" id="SSF52058">
    <property type="entry name" value="L domain-like"/>
    <property type="match status" value="1"/>
</dbReference>
<dbReference type="InterPro" id="IPR017441">
    <property type="entry name" value="Protein_kinase_ATP_BS"/>
</dbReference>
<evidence type="ECO:0000256" key="8">
    <source>
        <dbReference type="SAM" id="SignalP"/>
    </source>
</evidence>
<sequence>MNLFVVLLASLCGFSVSVAAQFDTGNTGYSADQAGLLAMMHAFTNWKWYQERAECNDWSERPGAKYCNWDGVSCNAAGQVVTVQFLKNGSFLTGSVSDMMYGASLMPNLKILDASDQALSGQLSPVSVPSLEVLNLSNNSIQGEIPDEWGESGSFPILKNLSLSFNPLSGDLPEAWGSDGSSLQNLTHLNISNCGLNSTLPKDWARNLPSLVALNLSANTLSGTLPPEWSAFNLDVLALDRNSLSGTIPPAWGADGSLGALTLLQLAANLLNGTIPQMLQNSSSVNVFPNLELMDVGNNYLQGSIPERLGAGNLTLITGTGNQLCGAVPGSLSVYNCSYSNLTCSAVSGAPSKSLDQCFGRLLPMGPASRSPAVTPEASILMRAAQGFDNFDLVYRTRALQGWDSSPMCTWTCVMCSAQKTVTGLNFTTAAPPLQPVQANMGRDIALTGSVGVILATLSELPSLTFLDFTSQNLYGALPNNVTFPRLEYLGLRHNQLQGPLPAWPSSGHAMPALRFLMLDSNWNLTGQLSAEWGSPLSMGRLSVLSARDCNLGGTLPPSWPTQLPELQVIDLTNNLVMGTLPDAWSSFNSLTTLSLKNNNLTGTLPNAWGMGGRSTLQVLQTLNLSGNSLSGTLPAAWGKDSAMGSLVTLDLAKNNFSGSIPAEWGTGHNNQSRFSQLAALIIGPGNQYLCGSVPPGLPVYSRYYYTHVWERQTCMCCSGSAPSPAPAPGVASASGQSPPSGQPASAQASGQASGANKGAIIGGVIAAAVVLAMLALVAACLVARRRRRSLQDRASSAYEPDQAKQGAAYKEGAPLSRGLDSSDELVKAISTKQTSHAAPGDFVDSDSFIVANPRSLLELDKAPRSIPISETGSVPSALSLGSTPGSFRSSESDPATWTLPTLPWRDWELNLDDLRVFLNDDGSEMELGRGGFGVVLRGTYRMAPVAIKRLKDQSLEQQEVFMREMALLRGCRGSRYIVPFVGASLQPGCTVLAMDLMENGSLWMGLTRKGKDGKPLFQWNQRGKRVAYEVLMGLHYLHGFKVVMLDLKSPNVLLAADGTAKLADVGLARLMTVTSFSHKVPTGTWAWAAPEALLGHKVSVKADIYSFGVLLWEIITLERPLQRGNLREPIVGEEAPQEIVDLMERCMQLDPEDRPDAAQCIEIISKYLRLNQAGSGKFRDAPMRTSSNDASAFRRRSSQSSSVPDTKSSAPRSGLSDQQRAQQPGSAEGKAPRSGGSIDLWGPRSGSSDPRTPMSGRRSGAPGVLDVALPEEGPPVQQ</sequence>
<dbReference type="GO" id="GO:0004672">
    <property type="term" value="F:protein kinase activity"/>
    <property type="evidence" value="ECO:0007669"/>
    <property type="project" value="InterPro"/>
</dbReference>
<feature type="signal peptide" evidence="8">
    <location>
        <begin position="1"/>
        <end position="19"/>
    </location>
</feature>
<name>A0AAV1IGQ0_9CHLO</name>
<feature type="region of interest" description="Disordered" evidence="6">
    <location>
        <begin position="792"/>
        <end position="818"/>
    </location>
</feature>
<keyword evidence="7" id="KW-0472">Membrane</keyword>
<dbReference type="InterPro" id="IPR001245">
    <property type="entry name" value="Ser-Thr/Tyr_kinase_cat_dom"/>
</dbReference>
<dbReference type="PROSITE" id="PS51450">
    <property type="entry name" value="LRR"/>
    <property type="match status" value="1"/>
</dbReference>
<dbReference type="PANTHER" id="PTHR48007">
    <property type="entry name" value="LEUCINE-RICH REPEAT RECEPTOR-LIKE PROTEIN KINASE PXC1"/>
    <property type="match status" value="1"/>
</dbReference>
<keyword evidence="3" id="KW-0433">Leucine-rich repeat</keyword>
<keyword evidence="4" id="KW-0677">Repeat</keyword>
<evidence type="ECO:0000256" key="2">
    <source>
        <dbReference type="ARBA" id="ARBA00004430"/>
    </source>
</evidence>
<feature type="region of interest" description="Disordered" evidence="6">
    <location>
        <begin position="728"/>
        <end position="752"/>
    </location>
</feature>
<feature type="region of interest" description="Disordered" evidence="6">
    <location>
        <begin position="1177"/>
        <end position="1279"/>
    </location>
</feature>
<feature type="region of interest" description="Disordered" evidence="6">
    <location>
        <begin position="869"/>
        <end position="895"/>
    </location>
</feature>
<feature type="binding site" evidence="5">
    <location>
        <position position="949"/>
    </location>
    <ligand>
        <name>ATP</name>
        <dbReference type="ChEBI" id="CHEBI:30616"/>
    </ligand>
</feature>
<protein>
    <recommendedName>
        <fullName evidence="9">Protein kinase domain-containing protein</fullName>
    </recommendedName>
</protein>
<feature type="compositionally biased region" description="Polar residues" evidence="6">
    <location>
        <begin position="1204"/>
        <end position="1226"/>
    </location>
</feature>
<evidence type="ECO:0000256" key="3">
    <source>
        <dbReference type="ARBA" id="ARBA00022614"/>
    </source>
</evidence>
<feature type="transmembrane region" description="Helical" evidence="7">
    <location>
        <begin position="760"/>
        <end position="784"/>
    </location>
</feature>
<keyword evidence="7" id="KW-1133">Transmembrane helix</keyword>
<comment type="subcellular location">
    <subcellularLocation>
        <location evidence="2">Cytoplasm</location>
        <location evidence="2">Cytoskeleton</location>
        <location evidence="2">Cilium axoneme</location>
    </subcellularLocation>
    <subcellularLocation>
        <location evidence="1">Membrane</location>
    </subcellularLocation>
</comment>
<dbReference type="EMBL" id="CAUYUE010000011">
    <property type="protein sequence ID" value="CAK0785098.1"/>
    <property type="molecule type" value="Genomic_DNA"/>
</dbReference>
<dbReference type="Pfam" id="PF07714">
    <property type="entry name" value="PK_Tyr_Ser-Thr"/>
    <property type="match status" value="1"/>
</dbReference>
<dbReference type="PROSITE" id="PS00107">
    <property type="entry name" value="PROTEIN_KINASE_ATP"/>
    <property type="match status" value="1"/>
</dbReference>
<dbReference type="Proteomes" id="UP001314263">
    <property type="component" value="Unassembled WGS sequence"/>
</dbReference>
<dbReference type="GO" id="GO:0005930">
    <property type="term" value="C:axoneme"/>
    <property type="evidence" value="ECO:0007669"/>
    <property type="project" value="UniProtKB-SubCell"/>
</dbReference>
<dbReference type="Gene3D" id="3.80.10.10">
    <property type="entry name" value="Ribonuclease Inhibitor"/>
    <property type="match status" value="2"/>
</dbReference>
<dbReference type="Pfam" id="PF00560">
    <property type="entry name" value="LRR_1"/>
    <property type="match status" value="5"/>
</dbReference>
<dbReference type="PANTHER" id="PTHR48007:SF4">
    <property type="entry name" value="LEUCINE-RICH REPEAT RECEPTOR-LIKE PROTEIN KINASE PXC1"/>
    <property type="match status" value="1"/>
</dbReference>
<dbReference type="GO" id="GO:0005524">
    <property type="term" value="F:ATP binding"/>
    <property type="evidence" value="ECO:0007669"/>
    <property type="project" value="UniProtKB-UniRule"/>
</dbReference>
<keyword evidence="5" id="KW-0067">ATP-binding</keyword>
<keyword evidence="11" id="KW-1185">Reference proteome</keyword>
<reference evidence="10 11" key="1">
    <citation type="submission" date="2023-10" db="EMBL/GenBank/DDBJ databases">
        <authorList>
            <person name="Maclean D."/>
            <person name="Macfadyen A."/>
        </authorList>
    </citation>
    <scope>NUCLEOTIDE SEQUENCE [LARGE SCALE GENOMIC DNA]</scope>
</reference>
<gene>
    <name evidence="10" type="ORF">CVIRNUC_008304</name>
</gene>
<dbReference type="Gene3D" id="1.10.510.10">
    <property type="entry name" value="Transferase(Phosphotransferase) domain 1"/>
    <property type="match status" value="1"/>
</dbReference>
<dbReference type="Pfam" id="PF13855">
    <property type="entry name" value="LRR_8"/>
    <property type="match status" value="1"/>
</dbReference>
<evidence type="ECO:0000256" key="4">
    <source>
        <dbReference type="ARBA" id="ARBA00022737"/>
    </source>
</evidence>
<dbReference type="InterPro" id="IPR032675">
    <property type="entry name" value="LRR_dom_sf"/>
</dbReference>
<organism evidence="10 11">
    <name type="scientific">Coccomyxa viridis</name>
    <dbReference type="NCBI Taxonomy" id="1274662"/>
    <lineage>
        <taxon>Eukaryota</taxon>
        <taxon>Viridiplantae</taxon>
        <taxon>Chlorophyta</taxon>
        <taxon>core chlorophytes</taxon>
        <taxon>Trebouxiophyceae</taxon>
        <taxon>Trebouxiophyceae incertae sedis</taxon>
        <taxon>Coccomyxaceae</taxon>
        <taxon>Coccomyxa</taxon>
    </lineage>
</organism>
<dbReference type="InterPro" id="IPR001611">
    <property type="entry name" value="Leu-rich_rpt"/>
</dbReference>
<dbReference type="InterPro" id="IPR003591">
    <property type="entry name" value="Leu-rich_rpt_typical-subtyp"/>
</dbReference>
<dbReference type="SMART" id="SM00369">
    <property type="entry name" value="LRR_TYP"/>
    <property type="match status" value="8"/>
</dbReference>
<dbReference type="InterPro" id="IPR000719">
    <property type="entry name" value="Prot_kinase_dom"/>
</dbReference>
<keyword evidence="5" id="KW-0547">Nucleotide-binding</keyword>
<evidence type="ECO:0000259" key="9">
    <source>
        <dbReference type="PROSITE" id="PS50011"/>
    </source>
</evidence>
<dbReference type="SUPFAM" id="SSF56112">
    <property type="entry name" value="Protein kinase-like (PK-like)"/>
    <property type="match status" value="1"/>
</dbReference>
<dbReference type="SMART" id="SM00220">
    <property type="entry name" value="S_TKc"/>
    <property type="match status" value="1"/>
</dbReference>
<evidence type="ECO:0000256" key="5">
    <source>
        <dbReference type="PROSITE-ProRule" id="PRU10141"/>
    </source>
</evidence>
<evidence type="ECO:0000313" key="11">
    <source>
        <dbReference type="Proteomes" id="UP001314263"/>
    </source>
</evidence>
<feature type="chain" id="PRO_5043763000" description="Protein kinase domain-containing protein" evidence="8">
    <location>
        <begin position="20"/>
        <end position="1279"/>
    </location>
</feature>
<dbReference type="PROSITE" id="PS50011">
    <property type="entry name" value="PROTEIN_KINASE_DOM"/>
    <property type="match status" value="1"/>
</dbReference>
<evidence type="ECO:0000313" key="10">
    <source>
        <dbReference type="EMBL" id="CAK0785098.1"/>
    </source>
</evidence>
<dbReference type="InterPro" id="IPR011009">
    <property type="entry name" value="Kinase-like_dom_sf"/>
</dbReference>
<dbReference type="InterPro" id="IPR013210">
    <property type="entry name" value="LRR_N_plant-typ"/>
</dbReference>
<accession>A0AAV1IGQ0</accession>
<feature type="domain" description="Protein kinase" evidence="9">
    <location>
        <begin position="922"/>
        <end position="1169"/>
    </location>
</feature>
<comment type="caution">
    <text evidence="10">The sequence shown here is derived from an EMBL/GenBank/DDBJ whole genome shotgun (WGS) entry which is preliminary data.</text>
</comment>
<proteinExistence type="predicted"/>
<dbReference type="Pfam" id="PF08263">
    <property type="entry name" value="LRRNT_2"/>
    <property type="match status" value="2"/>
</dbReference>
<keyword evidence="8" id="KW-0732">Signal</keyword>
<dbReference type="InterPro" id="IPR046959">
    <property type="entry name" value="PRK1-6/SRF4-like"/>
</dbReference>
<evidence type="ECO:0000256" key="6">
    <source>
        <dbReference type="SAM" id="MobiDB-lite"/>
    </source>
</evidence>
<evidence type="ECO:0000256" key="1">
    <source>
        <dbReference type="ARBA" id="ARBA00004370"/>
    </source>
</evidence>